<dbReference type="RefSeq" id="WP_172418612.1">
    <property type="nucleotide sequence ID" value="NZ_AP022557.1"/>
</dbReference>
<accession>A0A679FZC2</accession>
<feature type="transmembrane region" description="Helical" evidence="1">
    <location>
        <begin position="6"/>
        <end position="26"/>
    </location>
</feature>
<keyword evidence="3" id="KW-1185">Reference proteome</keyword>
<evidence type="ECO:0000313" key="2">
    <source>
        <dbReference type="EMBL" id="BBW97081.1"/>
    </source>
</evidence>
<dbReference type="EMBL" id="AP022557">
    <property type="protein sequence ID" value="BBW97081.1"/>
    <property type="molecule type" value="Genomic_DNA"/>
</dbReference>
<evidence type="ECO:0000313" key="3">
    <source>
        <dbReference type="Proteomes" id="UP000501421"/>
    </source>
</evidence>
<sequence length="60" mass="6592">MGGYFLDFVIVAALIVAGTALMGNISRTMGERLFGRNKRRAHIEASRRIQQGWNAVGGKK</sequence>
<organism evidence="2 3">
    <name type="scientific">Geobacillus subterraneus</name>
    <dbReference type="NCBI Taxonomy" id="129338"/>
    <lineage>
        <taxon>Bacteria</taxon>
        <taxon>Bacillati</taxon>
        <taxon>Bacillota</taxon>
        <taxon>Bacilli</taxon>
        <taxon>Bacillales</taxon>
        <taxon>Anoxybacillaceae</taxon>
        <taxon>Geobacillus</taxon>
    </lineage>
</organism>
<reference evidence="3" key="1">
    <citation type="journal article" date="2020" name="Microbiol. Resour. Announc.">
        <title>Complete Genome Sequence of Geobacillus sp. Strain E55-1, Isolated from Mine Geyser in Japan.</title>
        <authorList>
            <person name="Miyazaki K."/>
            <person name="Hase E."/>
            <person name="Tokito N."/>
        </authorList>
    </citation>
    <scope>NUCLEOTIDE SEQUENCE [LARGE SCALE GENOMIC DNA]</scope>
    <source>
        <strain evidence="3">E55-1</strain>
    </source>
</reference>
<evidence type="ECO:0000256" key="1">
    <source>
        <dbReference type="SAM" id="Phobius"/>
    </source>
</evidence>
<dbReference type="AlphaFoldDB" id="A0A679FZC2"/>
<keyword evidence="1" id="KW-0812">Transmembrane</keyword>
<proteinExistence type="predicted"/>
<dbReference type="Proteomes" id="UP000501421">
    <property type="component" value="Chromosome"/>
</dbReference>
<gene>
    <name evidence="2" type="ORF">GsuE55_19140</name>
</gene>
<keyword evidence="1" id="KW-1133">Transmembrane helix</keyword>
<keyword evidence="1" id="KW-0472">Membrane</keyword>
<protein>
    <submittedName>
        <fullName evidence="2">Uncharacterized protein</fullName>
    </submittedName>
</protein>
<name>A0A679FZC2_9BACL</name>